<feature type="region of interest" description="Disordered" evidence="2">
    <location>
        <begin position="71"/>
        <end position="112"/>
    </location>
</feature>
<organism evidence="3 4">
    <name type="scientific">Paramarasmius palmivorus</name>
    <dbReference type="NCBI Taxonomy" id="297713"/>
    <lineage>
        <taxon>Eukaryota</taxon>
        <taxon>Fungi</taxon>
        <taxon>Dikarya</taxon>
        <taxon>Basidiomycota</taxon>
        <taxon>Agaricomycotina</taxon>
        <taxon>Agaricomycetes</taxon>
        <taxon>Agaricomycetidae</taxon>
        <taxon>Agaricales</taxon>
        <taxon>Marasmiineae</taxon>
        <taxon>Marasmiaceae</taxon>
        <taxon>Paramarasmius</taxon>
    </lineage>
</organism>
<comment type="caution">
    <text evidence="3">The sequence shown here is derived from an EMBL/GenBank/DDBJ whole genome shotgun (WGS) entry which is preliminary data.</text>
</comment>
<feature type="coiled-coil region" evidence="1">
    <location>
        <begin position="15"/>
        <end position="64"/>
    </location>
</feature>
<accession>A0AAW0C9I1</accession>
<feature type="region of interest" description="Disordered" evidence="2">
    <location>
        <begin position="176"/>
        <end position="239"/>
    </location>
</feature>
<keyword evidence="1" id="KW-0175">Coiled coil</keyword>
<proteinExistence type="predicted"/>
<evidence type="ECO:0000313" key="4">
    <source>
        <dbReference type="Proteomes" id="UP001383192"/>
    </source>
</evidence>
<feature type="compositionally biased region" description="Polar residues" evidence="2">
    <location>
        <begin position="219"/>
        <end position="233"/>
    </location>
</feature>
<reference evidence="3 4" key="1">
    <citation type="submission" date="2024-01" db="EMBL/GenBank/DDBJ databases">
        <title>A draft genome for a cacao thread blight-causing isolate of Paramarasmius palmivorus.</title>
        <authorList>
            <person name="Baruah I.K."/>
            <person name="Bukari Y."/>
            <person name="Amoako-Attah I."/>
            <person name="Meinhardt L.W."/>
            <person name="Bailey B.A."/>
            <person name="Cohen S.P."/>
        </authorList>
    </citation>
    <scope>NUCLEOTIDE SEQUENCE [LARGE SCALE GENOMIC DNA]</scope>
    <source>
        <strain evidence="3 4">GH-12</strain>
    </source>
</reference>
<evidence type="ECO:0000256" key="2">
    <source>
        <dbReference type="SAM" id="MobiDB-lite"/>
    </source>
</evidence>
<sequence>MPRANSQVSAILEQLEAVRQRIYTLNETLKETETNEAPSLKSVVEDEERRIELLRLKLADCAKREFEKEALLAQNEPHRGSKKVQTPKPPSRRPRISSPLKIPRSEGDEEAFWSTPAANARTLHFSDNLLDEEADFGDNSMLSLASPFPTKSFVAPSRRLFDDDIQDDPTQTLKQLLVEPLDEPPRSEPDPDTDTGKEGDSADSVQQVDTPRAQEDDSPFQSSDNVPETPQPSETKKSRIKVNVEVERVVAKIWATHGDLIIPSHRFNTTTNKPPEAKTTIVQLQSISSMTPTPTSPSTTISSASGANAPPSPQQILTATLILALLTSPQLSLPLNKVKELLSEKASTSGSAALVSSHSRVLYGCVAKRLLKIERGGGEQIVKFDI</sequence>
<protein>
    <submittedName>
        <fullName evidence="3">Uncharacterized protein</fullName>
    </submittedName>
</protein>
<feature type="compositionally biased region" description="Low complexity" evidence="2">
    <location>
        <begin position="289"/>
        <end position="309"/>
    </location>
</feature>
<gene>
    <name evidence="3" type="ORF">VNI00_012031</name>
</gene>
<dbReference type="AlphaFoldDB" id="A0AAW0C9I1"/>
<dbReference type="EMBL" id="JAYKXP010000054">
    <property type="protein sequence ID" value="KAK7035264.1"/>
    <property type="molecule type" value="Genomic_DNA"/>
</dbReference>
<evidence type="ECO:0000256" key="1">
    <source>
        <dbReference type="SAM" id="Coils"/>
    </source>
</evidence>
<feature type="compositionally biased region" description="Basic and acidic residues" evidence="2">
    <location>
        <begin position="183"/>
        <end position="200"/>
    </location>
</feature>
<feature type="region of interest" description="Disordered" evidence="2">
    <location>
        <begin position="289"/>
        <end position="311"/>
    </location>
</feature>
<name>A0AAW0C9I1_9AGAR</name>
<keyword evidence="4" id="KW-1185">Reference proteome</keyword>
<evidence type="ECO:0000313" key="3">
    <source>
        <dbReference type="EMBL" id="KAK7035264.1"/>
    </source>
</evidence>
<dbReference type="Proteomes" id="UP001383192">
    <property type="component" value="Unassembled WGS sequence"/>
</dbReference>